<dbReference type="OrthoDB" id="9807055at2"/>
<evidence type="ECO:0000256" key="1">
    <source>
        <dbReference type="ARBA" id="ARBA00007074"/>
    </source>
</evidence>
<evidence type="ECO:0000256" key="2">
    <source>
        <dbReference type="ARBA" id="ARBA00022670"/>
    </source>
</evidence>
<evidence type="ECO:0000259" key="6">
    <source>
        <dbReference type="PROSITE" id="PS51935"/>
    </source>
</evidence>
<reference evidence="7 8" key="1">
    <citation type="submission" date="2016-10" db="EMBL/GenBank/DDBJ databases">
        <authorList>
            <person name="de Groot N.N."/>
        </authorList>
    </citation>
    <scope>NUCLEOTIDE SEQUENCE [LARGE SCALE GENOMIC DNA]</scope>
    <source>
        <strain evidence="7 8">CGMCC 1.6114</strain>
    </source>
</reference>
<keyword evidence="3 7" id="KW-0378">Hydrolase</keyword>
<proteinExistence type="inferred from homology"/>
<keyword evidence="2" id="KW-0645">Protease</keyword>
<evidence type="ECO:0000313" key="8">
    <source>
        <dbReference type="Proteomes" id="UP000183209"/>
    </source>
</evidence>
<gene>
    <name evidence="7" type="ORF">SAMN04487906_0078</name>
</gene>
<dbReference type="InterPro" id="IPR051202">
    <property type="entry name" value="Peptidase_C40"/>
</dbReference>
<dbReference type="InterPro" id="IPR000064">
    <property type="entry name" value="NLP_P60_dom"/>
</dbReference>
<sequence length="181" mass="20411">MKRFLPFLILPLFIITSCGSSKKASRQKETRTVSVKPRPTVENDDRIEGSKERLTTQTENIIKTALSYQGTRYRYGGMSKSGMDCSGLIYKSYTTHGVSVNRSSYEIAKQGVDINLKKVREGDLLFFATGKKSKRINHVGLVVDTKSEILFIHSTTSRGVLVSSLDEGYWKYAFIKAKRLL</sequence>
<feature type="domain" description="NlpC/P60" evidence="6">
    <location>
        <begin position="55"/>
        <end position="181"/>
    </location>
</feature>
<dbReference type="PANTHER" id="PTHR47053">
    <property type="entry name" value="MUREIN DD-ENDOPEPTIDASE MEPH-RELATED"/>
    <property type="match status" value="1"/>
</dbReference>
<dbReference type="PROSITE" id="PS51935">
    <property type="entry name" value="NLPC_P60"/>
    <property type="match status" value="1"/>
</dbReference>
<dbReference type="Proteomes" id="UP000183209">
    <property type="component" value="Unassembled WGS sequence"/>
</dbReference>
<dbReference type="InterPro" id="IPR038765">
    <property type="entry name" value="Papain-like_cys_pep_sf"/>
</dbReference>
<dbReference type="GO" id="GO:0006508">
    <property type="term" value="P:proteolysis"/>
    <property type="evidence" value="ECO:0007669"/>
    <property type="project" value="UniProtKB-KW"/>
</dbReference>
<dbReference type="RefSeq" id="WP_074976218.1">
    <property type="nucleotide sequence ID" value="NZ_FPAG01000001.1"/>
</dbReference>
<dbReference type="AlphaFoldDB" id="A0A1I6P297"/>
<evidence type="ECO:0000256" key="3">
    <source>
        <dbReference type="ARBA" id="ARBA00022801"/>
    </source>
</evidence>
<feature type="region of interest" description="Disordered" evidence="5">
    <location>
        <begin position="25"/>
        <end position="45"/>
    </location>
</feature>
<dbReference type="GO" id="GO:0008234">
    <property type="term" value="F:cysteine-type peptidase activity"/>
    <property type="evidence" value="ECO:0007669"/>
    <property type="project" value="UniProtKB-KW"/>
</dbReference>
<protein>
    <submittedName>
        <fullName evidence="7">Cell wall-associated hydrolase, NlpC family</fullName>
    </submittedName>
</protein>
<accession>A0A1I6P297</accession>
<organism evidence="7 8">
    <name type="scientific">Zhouia amylolytica</name>
    <dbReference type="NCBI Taxonomy" id="376730"/>
    <lineage>
        <taxon>Bacteria</taxon>
        <taxon>Pseudomonadati</taxon>
        <taxon>Bacteroidota</taxon>
        <taxon>Flavobacteriia</taxon>
        <taxon>Flavobacteriales</taxon>
        <taxon>Flavobacteriaceae</taxon>
        <taxon>Zhouia</taxon>
    </lineage>
</organism>
<name>A0A1I6P297_9FLAO</name>
<dbReference type="Gene3D" id="3.90.1720.10">
    <property type="entry name" value="endopeptidase domain like (from Nostoc punctiforme)"/>
    <property type="match status" value="1"/>
</dbReference>
<dbReference type="EMBL" id="FPAG01000001">
    <property type="protein sequence ID" value="SFS34273.1"/>
    <property type="molecule type" value="Genomic_DNA"/>
</dbReference>
<evidence type="ECO:0000313" key="7">
    <source>
        <dbReference type="EMBL" id="SFS34273.1"/>
    </source>
</evidence>
<dbReference type="Pfam" id="PF00877">
    <property type="entry name" value="NLPC_P60"/>
    <property type="match status" value="1"/>
</dbReference>
<dbReference type="PANTHER" id="PTHR47053:SF1">
    <property type="entry name" value="MUREIN DD-ENDOPEPTIDASE MEPH-RELATED"/>
    <property type="match status" value="1"/>
</dbReference>
<evidence type="ECO:0000256" key="5">
    <source>
        <dbReference type="SAM" id="MobiDB-lite"/>
    </source>
</evidence>
<keyword evidence="4" id="KW-0788">Thiol protease</keyword>
<comment type="similarity">
    <text evidence="1">Belongs to the peptidase C40 family.</text>
</comment>
<evidence type="ECO:0000256" key="4">
    <source>
        <dbReference type="ARBA" id="ARBA00022807"/>
    </source>
</evidence>
<dbReference type="SUPFAM" id="SSF54001">
    <property type="entry name" value="Cysteine proteinases"/>
    <property type="match status" value="1"/>
</dbReference>
<dbReference type="PROSITE" id="PS51257">
    <property type="entry name" value="PROKAR_LIPOPROTEIN"/>
    <property type="match status" value="1"/>
</dbReference>